<dbReference type="Gene3D" id="3.10.20.90">
    <property type="entry name" value="Phosphatidylinositol 3-kinase Catalytic Subunit, Chain A, domain 1"/>
    <property type="match status" value="1"/>
</dbReference>
<dbReference type="InterPro" id="IPR001245">
    <property type="entry name" value="Ser-Thr/Tyr_kinase_cat_dom"/>
</dbReference>
<proteinExistence type="predicted"/>
<evidence type="ECO:0000256" key="1">
    <source>
        <dbReference type="ARBA" id="ARBA00022527"/>
    </source>
</evidence>
<reference evidence="8 9" key="1">
    <citation type="journal article" date="2024" name="J Genomics">
        <title>Draft genome sequencing and assembly of Favolaschia claudopus CIRM-BRFM 2984 isolated from oak limbs.</title>
        <authorList>
            <person name="Navarro D."/>
            <person name="Drula E."/>
            <person name="Chaduli D."/>
            <person name="Cazenave R."/>
            <person name="Ahrendt S."/>
            <person name="Wang J."/>
            <person name="Lipzen A."/>
            <person name="Daum C."/>
            <person name="Barry K."/>
            <person name="Grigoriev I.V."/>
            <person name="Favel A."/>
            <person name="Rosso M.N."/>
            <person name="Martin F."/>
        </authorList>
    </citation>
    <scope>NUCLEOTIDE SEQUENCE [LARGE SCALE GENOMIC DNA]</scope>
    <source>
        <strain evidence="8 9">CIRM-BRFM 2984</strain>
    </source>
</reference>
<evidence type="ECO:0000313" key="9">
    <source>
        <dbReference type="Proteomes" id="UP001362999"/>
    </source>
</evidence>
<keyword evidence="4 5" id="KW-0067">ATP-binding</keyword>
<sequence>MLSLNTALDLVSGMVPVPGLAPALTLLKFIIASVEQTRASQKQLAGLTITLAQLLATINTEFQSSKLIEASCIQPLEDLRSVLLDVNRFVQKEQGLNFFKSLFRTEARISEIEMFYRRIDATASAFQISASLNIQANLRDNERARQEDAAALNGRFTTLESNNVELKQALDVNQKSTRALIVSLERRIGRHEGSNPERKFLSHTLQYLASTSSEQVKIEDWMISSFDVDHGQEIGSGGFGTVYKGTWNRTQVAIKLIRNQSGVAASADLLRKEIDIWMTLRHPNILQFLGANTLDDQPFVVMPLMPYNSRQFLRAHPDYDPLVILRDISLGLEYLHARKISHGDLKGINVLVEDSGRALLCDFGLTRIKADITSRTHAAEKVVVSGSRNWMAPEMLSGTLPRPSSDLYAFGMTIYELFMDEIPLSAIPYSDFIELVFKYGTRPQRPEHDDCPRMTDDIWNLAARCWDQDPHMRPTARQIHDNINLLTTGSARGGAQRNPSIIPVKRHVSNPFPSTTPPARQSQIEGSESSPPPSGVPSTVTHPKRMPSRYRMYKMMLMCRRRGISCTHSSCRLIHVQIVTSETFRQHEGFDLACFEGKNWLISDLPTFSVDEQELYPTFKRKVAEYFKHPIHQFRLWVQTRRDDKTRRPEFWIRELGDSALTVAHIKQDEDPEGSNLYLYLDLLGESATATPSADTILVFLKYFDLTRQQLRGYDTVQIPRASKVKALVQLIQQKMGSLATKALNLYQEIGPSTVKLLDLNLSFVESEMVDGDVVCFERQDASSMPLDSNAIQFYESLQYRVNLLFRPRKPLSALNVALPQFSFIIDRRETYSSVSR</sequence>
<organism evidence="8 9">
    <name type="scientific">Favolaschia claudopus</name>
    <dbReference type="NCBI Taxonomy" id="2862362"/>
    <lineage>
        <taxon>Eukaryota</taxon>
        <taxon>Fungi</taxon>
        <taxon>Dikarya</taxon>
        <taxon>Basidiomycota</taxon>
        <taxon>Agaricomycotina</taxon>
        <taxon>Agaricomycetes</taxon>
        <taxon>Agaricomycetidae</taxon>
        <taxon>Agaricales</taxon>
        <taxon>Marasmiineae</taxon>
        <taxon>Mycenaceae</taxon>
        <taxon>Favolaschia</taxon>
    </lineage>
</organism>
<dbReference type="InterPro" id="IPR017441">
    <property type="entry name" value="Protein_kinase_ATP_BS"/>
</dbReference>
<gene>
    <name evidence="8" type="ORF">R3P38DRAFT_2513348</name>
</gene>
<dbReference type="PANTHER" id="PTHR44329">
    <property type="entry name" value="SERINE/THREONINE-PROTEIN KINASE TNNI3K-RELATED"/>
    <property type="match status" value="1"/>
</dbReference>
<feature type="region of interest" description="Disordered" evidence="6">
    <location>
        <begin position="488"/>
        <end position="545"/>
    </location>
</feature>
<name>A0AAW0CLF9_9AGAR</name>
<evidence type="ECO:0000256" key="6">
    <source>
        <dbReference type="SAM" id="MobiDB-lite"/>
    </source>
</evidence>
<keyword evidence="1" id="KW-0723">Serine/threonine-protein kinase</keyword>
<dbReference type="InterPro" id="IPR000719">
    <property type="entry name" value="Prot_kinase_dom"/>
</dbReference>
<dbReference type="InterPro" id="IPR008271">
    <property type="entry name" value="Ser/Thr_kinase_AS"/>
</dbReference>
<dbReference type="EMBL" id="JAWWNJ010000015">
    <property type="protein sequence ID" value="KAK7040566.1"/>
    <property type="molecule type" value="Genomic_DNA"/>
</dbReference>
<dbReference type="Pfam" id="PF07714">
    <property type="entry name" value="PK_Tyr_Ser-Thr"/>
    <property type="match status" value="1"/>
</dbReference>
<comment type="caution">
    <text evidence="8">The sequence shown here is derived from an EMBL/GenBank/DDBJ whole genome shotgun (WGS) entry which is preliminary data.</text>
</comment>
<dbReference type="SMART" id="SM00220">
    <property type="entry name" value="S_TKc"/>
    <property type="match status" value="1"/>
</dbReference>
<keyword evidence="9" id="KW-1185">Reference proteome</keyword>
<dbReference type="PANTHER" id="PTHR44329:SF298">
    <property type="entry name" value="MIXED LINEAGE KINASE DOMAIN-LIKE PROTEIN"/>
    <property type="match status" value="1"/>
</dbReference>
<evidence type="ECO:0000256" key="4">
    <source>
        <dbReference type="ARBA" id="ARBA00022840"/>
    </source>
</evidence>
<dbReference type="GO" id="GO:0004674">
    <property type="term" value="F:protein serine/threonine kinase activity"/>
    <property type="evidence" value="ECO:0007669"/>
    <property type="project" value="UniProtKB-KW"/>
</dbReference>
<keyword evidence="3" id="KW-0833">Ubl conjugation pathway</keyword>
<dbReference type="PROSITE" id="PS50011">
    <property type="entry name" value="PROTEIN_KINASE_DOM"/>
    <property type="match status" value="1"/>
</dbReference>
<dbReference type="PROSITE" id="PS00107">
    <property type="entry name" value="PROTEIN_KINASE_ATP"/>
    <property type="match status" value="1"/>
</dbReference>
<dbReference type="GO" id="GO:0005524">
    <property type="term" value="F:ATP binding"/>
    <property type="evidence" value="ECO:0007669"/>
    <property type="project" value="UniProtKB-UniRule"/>
</dbReference>
<keyword evidence="8" id="KW-0418">Kinase</keyword>
<dbReference type="Pfam" id="PF12436">
    <property type="entry name" value="USP7_ICP0_bdg"/>
    <property type="match status" value="1"/>
</dbReference>
<feature type="compositionally biased region" description="Polar residues" evidence="6">
    <location>
        <begin position="511"/>
        <end position="524"/>
    </location>
</feature>
<dbReference type="PROSITE" id="PS00108">
    <property type="entry name" value="PROTEIN_KINASE_ST"/>
    <property type="match status" value="1"/>
</dbReference>
<dbReference type="InterPro" id="IPR024729">
    <property type="entry name" value="USP7_ICP0-binding_dom"/>
</dbReference>
<evidence type="ECO:0000256" key="5">
    <source>
        <dbReference type="PROSITE-ProRule" id="PRU10141"/>
    </source>
</evidence>
<evidence type="ECO:0000256" key="3">
    <source>
        <dbReference type="ARBA" id="ARBA00022786"/>
    </source>
</evidence>
<evidence type="ECO:0000313" key="8">
    <source>
        <dbReference type="EMBL" id="KAK7040566.1"/>
    </source>
</evidence>
<dbReference type="Gene3D" id="1.10.510.10">
    <property type="entry name" value="Transferase(Phosphotransferase) domain 1"/>
    <property type="match status" value="1"/>
</dbReference>
<evidence type="ECO:0000256" key="2">
    <source>
        <dbReference type="ARBA" id="ARBA00022741"/>
    </source>
</evidence>
<dbReference type="InterPro" id="IPR059179">
    <property type="entry name" value="MLKL-like_MCAfunc"/>
</dbReference>
<dbReference type="CDD" id="cd21037">
    <property type="entry name" value="MLKL_NTD"/>
    <property type="match status" value="1"/>
</dbReference>
<keyword evidence="8" id="KW-0808">Transferase</keyword>
<feature type="binding site" evidence="5">
    <location>
        <position position="255"/>
    </location>
    <ligand>
        <name>ATP</name>
        <dbReference type="ChEBI" id="CHEBI:30616"/>
    </ligand>
</feature>
<dbReference type="InterPro" id="IPR051681">
    <property type="entry name" value="Ser/Thr_Kinases-Pseudokinases"/>
</dbReference>
<dbReference type="SUPFAM" id="SSF56112">
    <property type="entry name" value="Protein kinase-like (PK-like)"/>
    <property type="match status" value="1"/>
</dbReference>
<feature type="domain" description="Protein kinase" evidence="7">
    <location>
        <begin position="228"/>
        <end position="483"/>
    </location>
</feature>
<protein>
    <submittedName>
        <fullName evidence="8">Kinase-like protein</fullName>
    </submittedName>
</protein>
<keyword evidence="2 5" id="KW-0547">Nucleotide-binding</keyword>
<dbReference type="InterPro" id="IPR011009">
    <property type="entry name" value="Kinase-like_dom_sf"/>
</dbReference>
<dbReference type="Proteomes" id="UP001362999">
    <property type="component" value="Unassembled WGS sequence"/>
</dbReference>
<evidence type="ECO:0000259" key="7">
    <source>
        <dbReference type="PROSITE" id="PS50011"/>
    </source>
</evidence>
<accession>A0AAW0CLF9</accession>
<dbReference type="AlphaFoldDB" id="A0AAW0CLF9"/>